<feature type="region of interest" description="Disordered" evidence="2">
    <location>
        <begin position="1"/>
        <end position="31"/>
    </location>
</feature>
<feature type="compositionally biased region" description="Polar residues" evidence="2">
    <location>
        <begin position="1"/>
        <end position="16"/>
    </location>
</feature>
<dbReference type="Pfam" id="PF00249">
    <property type="entry name" value="Myb_DNA-binding"/>
    <property type="match status" value="1"/>
</dbReference>
<evidence type="ECO:0000256" key="2">
    <source>
        <dbReference type="SAM" id="MobiDB-lite"/>
    </source>
</evidence>
<evidence type="ECO:0000313" key="4">
    <source>
        <dbReference type="EMBL" id="KAJ3224874.1"/>
    </source>
</evidence>
<feature type="region of interest" description="Disordered" evidence="2">
    <location>
        <begin position="186"/>
        <end position="212"/>
    </location>
</feature>
<dbReference type="PANTHER" id="PTHR22705:SF0">
    <property type="entry name" value="ZZ-TYPE ZINC FINGER-CONTAINING PROTEIN 3"/>
    <property type="match status" value="1"/>
</dbReference>
<reference evidence="4" key="1">
    <citation type="submission" date="2020-05" db="EMBL/GenBank/DDBJ databases">
        <title>Phylogenomic resolution of chytrid fungi.</title>
        <authorList>
            <person name="Stajich J.E."/>
            <person name="Amses K."/>
            <person name="Simmons R."/>
            <person name="Seto K."/>
            <person name="Myers J."/>
            <person name="Bonds A."/>
            <person name="Quandt C.A."/>
            <person name="Barry K."/>
            <person name="Liu P."/>
            <person name="Grigoriev I."/>
            <person name="Longcore J.E."/>
            <person name="James T.Y."/>
        </authorList>
    </citation>
    <scope>NUCLEOTIDE SEQUENCE</scope>
    <source>
        <strain evidence="4">JEL0476</strain>
    </source>
</reference>
<accession>A0AAD5U595</accession>
<feature type="domain" description="Myb-like" evidence="3">
    <location>
        <begin position="264"/>
        <end position="319"/>
    </location>
</feature>
<dbReference type="InterPro" id="IPR037830">
    <property type="entry name" value="ZZZ3"/>
</dbReference>
<dbReference type="PANTHER" id="PTHR22705">
    <property type="entry name" value="ZINC FINGER, ZZ DOMAIN CONTAINING 3"/>
    <property type="match status" value="1"/>
</dbReference>
<evidence type="ECO:0000256" key="1">
    <source>
        <dbReference type="SAM" id="Coils"/>
    </source>
</evidence>
<gene>
    <name evidence="4" type="primary">ZZZ3</name>
    <name evidence="4" type="ORF">HK099_007739</name>
</gene>
<dbReference type="InterPro" id="IPR001005">
    <property type="entry name" value="SANT/Myb"/>
</dbReference>
<feature type="compositionally biased region" description="Low complexity" evidence="2">
    <location>
        <begin position="190"/>
        <end position="209"/>
    </location>
</feature>
<comment type="caution">
    <text evidence="4">The sequence shown here is derived from an EMBL/GenBank/DDBJ whole genome shotgun (WGS) entry which is preliminary data.</text>
</comment>
<dbReference type="EMBL" id="JADGJW010000078">
    <property type="protein sequence ID" value="KAJ3224874.1"/>
    <property type="molecule type" value="Genomic_DNA"/>
</dbReference>
<dbReference type="SUPFAM" id="SSF46689">
    <property type="entry name" value="Homeodomain-like"/>
    <property type="match status" value="1"/>
</dbReference>
<evidence type="ECO:0000259" key="3">
    <source>
        <dbReference type="SMART" id="SM00717"/>
    </source>
</evidence>
<keyword evidence="1" id="KW-0175">Coiled coil</keyword>
<dbReference type="AlphaFoldDB" id="A0AAD5U595"/>
<dbReference type="CDD" id="cd00167">
    <property type="entry name" value="SANT"/>
    <property type="match status" value="1"/>
</dbReference>
<keyword evidence="5" id="KW-1185">Reference proteome</keyword>
<proteinExistence type="predicted"/>
<name>A0AAD5U595_9FUNG</name>
<dbReference type="SMART" id="SM00717">
    <property type="entry name" value="SANT"/>
    <property type="match status" value="1"/>
</dbReference>
<feature type="coiled-coil region" evidence="1">
    <location>
        <begin position="48"/>
        <end position="75"/>
    </location>
</feature>
<dbReference type="InterPro" id="IPR009057">
    <property type="entry name" value="Homeodomain-like_sf"/>
</dbReference>
<dbReference type="Gene3D" id="1.10.10.60">
    <property type="entry name" value="Homeodomain-like"/>
    <property type="match status" value="1"/>
</dbReference>
<evidence type="ECO:0000313" key="5">
    <source>
        <dbReference type="Proteomes" id="UP001211065"/>
    </source>
</evidence>
<protein>
    <submittedName>
        <fullName evidence="4">ZZ-type zinc finger-containing protein 3</fullName>
    </submittedName>
</protein>
<dbReference type="Proteomes" id="UP001211065">
    <property type="component" value="Unassembled WGS sequence"/>
</dbReference>
<organism evidence="4 5">
    <name type="scientific">Clydaea vesicula</name>
    <dbReference type="NCBI Taxonomy" id="447962"/>
    <lineage>
        <taxon>Eukaryota</taxon>
        <taxon>Fungi</taxon>
        <taxon>Fungi incertae sedis</taxon>
        <taxon>Chytridiomycota</taxon>
        <taxon>Chytridiomycota incertae sedis</taxon>
        <taxon>Chytridiomycetes</taxon>
        <taxon>Lobulomycetales</taxon>
        <taxon>Lobulomycetaceae</taxon>
        <taxon>Clydaea</taxon>
    </lineage>
</organism>
<sequence>MDLSSKSMSDTSNNKDIISDAASEDTKVSENVTNELDNENYKLIMSAITVLQNQLNIARSNLETLEKMKQEALNNPYEFVQQIKFKRYKPTPKLQKIISIPSPEGFFNSESKNFQKLPLQSKNILRNDSYMSYATKIQKKLNNAQSLVQQQQQIPPPLQSSNLTYLTNYVKNKIGSSTINQLTADHHKYSTPSSPTSSSSPANSPVNSPLNINSVGNRQKSLLRLEEFNYSLNDNIEDEDSVSNIELEPKKKKMKIASSASSTFGALWSREEQDLLDKLLEKYPDDGTNKRDRLDKIANEFGTRTKKQIYSRLQKIKNTGTSEVKKKVISGAQYMYAPTVKMTNEDLDELMADSDISSVHSGSDAEIDEKLLGTEDYKELKKLQNLVKANKGKKYGLKPVHHGFKCDLCETEPILGVKNYERFELKFFRKGIHVKTVLKGLRLTCAVNVLINSTPMHFKAAPFNKFYEKADEYSYLGY</sequence>